<evidence type="ECO:0000313" key="3">
    <source>
        <dbReference type="EMBL" id="GLI33436.1"/>
    </source>
</evidence>
<keyword evidence="4" id="KW-1185">Reference proteome</keyword>
<dbReference type="SMART" id="SM00257">
    <property type="entry name" value="LysM"/>
    <property type="match status" value="1"/>
</dbReference>
<gene>
    <name evidence="3" type="ORF">DAMNIGENAA_08690</name>
</gene>
<dbReference type="CDD" id="cd16894">
    <property type="entry name" value="MltD-like"/>
    <property type="match status" value="1"/>
</dbReference>
<dbReference type="Pfam" id="PF01464">
    <property type="entry name" value="SLT"/>
    <property type="match status" value="1"/>
</dbReference>
<dbReference type="InterPro" id="IPR018392">
    <property type="entry name" value="LysM"/>
</dbReference>
<dbReference type="Gene3D" id="1.10.530.10">
    <property type="match status" value="1"/>
</dbReference>
<accession>A0A9W6CX29</accession>
<dbReference type="InterPro" id="IPR023346">
    <property type="entry name" value="Lysozyme-like_dom_sf"/>
</dbReference>
<dbReference type="EMBL" id="BSDR01000001">
    <property type="protein sequence ID" value="GLI33436.1"/>
    <property type="molecule type" value="Genomic_DNA"/>
</dbReference>
<evidence type="ECO:0000259" key="2">
    <source>
        <dbReference type="PROSITE" id="PS51782"/>
    </source>
</evidence>
<dbReference type="SUPFAM" id="SSF54106">
    <property type="entry name" value="LysM domain"/>
    <property type="match status" value="1"/>
</dbReference>
<sequence length="309" mass="35321">MPLDDPDVRERFDREFTIVVYSHAQVYLWLKRMERYLPWVESQLAENNLPDDLKYVAVAESDLMPYAVSTAGAAGPWQFMSSTGARYGLDKSKDLDERYDFELATRSAFSYLKDLYGLFNNWTLAIASYNCGENRIQSEIAKQRVNSYYSLKLPLETERYIFRIAAIKEILSHPERYGYILPMGSGYPQIKSESVHVNLPYPIPLQMVAEAIGLTYRDFKKFNPAFISDKVPEGSQTLKVPAGKGSEFNSRMECLLASYKPVVLTHKVARGETLTGIAAQYDISTQSLREWNQIQGDTLLVDQVLKIYK</sequence>
<dbReference type="CDD" id="cd00118">
    <property type="entry name" value="LysM"/>
    <property type="match status" value="1"/>
</dbReference>
<dbReference type="AlphaFoldDB" id="A0A9W6CX29"/>
<evidence type="ECO:0000256" key="1">
    <source>
        <dbReference type="ARBA" id="ARBA00007734"/>
    </source>
</evidence>
<dbReference type="PANTHER" id="PTHR37423:SF2">
    <property type="entry name" value="MEMBRANE-BOUND LYTIC MUREIN TRANSGLYCOSYLASE C"/>
    <property type="match status" value="1"/>
</dbReference>
<dbReference type="Proteomes" id="UP001144372">
    <property type="component" value="Unassembled WGS sequence"/>
</dbReference>
<dbReference type="PANTHER" id="PTHR37423">
    <property type="entry name" value="SOLUBLE LYTIC MUREIN TRANSGLYCOSYLASE-RELATED"/>
    <property type="match status" value="1"/>
</dbReference>
<organism evidence="3 4">
    <name type="scientific">Desulforhabdus amnigena</name>
    <dbReference type="NCBI Taxonomy" id="40218"/>
    <lineage>
        <taxon>Bacteria</taxon>
        <taxon>Pseudomonadati</taxon>
        <taxon>Thermodesulfobacteriota</taxon>
        <taxon>Syntrophobacteria</taxon>
        <taxon>Syntrophobacterales</taxon>
        <taxon>Syntrophobacteraceae</taxon>
        <taxon>Desulforhabdus</taxon>
    </lineage>
</organism>
<protein>
    <recommendedName>
        <fullName evidence="2">LysM domain-containing protein</fullName>
    </recommendedName>
</protein>
<evidence type="ECO:0000313" key="4">
    <source>
        <dbReference type="Proteomes" id="UP001144372"/>
    </source>
</evidence>
<dbReference type="Pfam" id="PF01476">
    <property type="entry name" value="LysM"/>
    <property type="match status" value="1"/>
</dbReference>
<comment type="caution">
    <text evidence="3">The sequence shown here is derived from an EMBL/GenBank/DDBJ whole genome shotgun (WGS) entry which is preliminary data.</text>
</comment>
<dbReference type="InterPro" id="IPR008258">
    <property type="entry name" value="Transglycosylase_SLT_dom_1"/>
</dbReference>
<dbReference type="PROSITE" id="PS51782">
    <property type="entry name" value="LYSM"/>
    <property type="match status" value="1"/>
</dbReference>
<dbReference type="RefSeq" id="WP_281792442.1">
    <property type="nucleotide sequence ID" value="NZ_BSDR01000001.1"/>
</dbReference>
<feature type="domain" description="LysM" evidence="2">
    <location>
        <begin position="264"/>
        <end position="307"/>
    </location>
</feature>
<comment type="similarity">
    <text evidence="1">Belongs to the transglycosylase Slt family.</text>
</comment>
<dbReference type="Gene3D" id="3.10.350.10">
    <property type="entry name" value="LysM domain"/>
    <property type="match status" value="1"/>
</dbReference>
<name>A0A9W6CX29_9BACT</name>
<reference evidence="3" key="1">
    <citation type="submission" date="2022-12" db="EMBL/GenBank/DDBJ databases">
        <title>Reference genome sequencing for broad-spectrum identification of bacterial and archaeal isolates by mass spectrometry.</title>
        <authorList>
            <person name="Sekiguchi Y."/>
            <person name="Tourlousse D.M."/>
        </authorList>
    </citation>
    <scope>NUCLEOTIDE SEQUENCE</scope>
    <source>
        <strain evidence="3">ASRB1</strain>
    </source>
</reference>
<proteinExistence type="inferred from homology"/>
<dbReference type="InterPro" id="IPR036779">
    <property type="entry name" value="LysM_dom_sf"/>
</dbReference>
<dbReference type="SUPFAM" id="SSF53955">
    <property type="entry name" value="Lysozyme-like"/>
    <property type="match status" value="1"/>
</dbReference>